<evidence type="ECO:0000313" key="3">
    <source>
        <dbReference type="Proteomes" id="UP001459277"/>
    </source>
</evidence>
<dbReference type="CDD" id="cd06222">
    <property type="entry name" value="RNase_H_like"/>
    <property type="match status" value="1"/>
</dbReference>
<feature type="domain" description="RNase H type-1" evidence="1">
    <location>
        <begin position="22"/>
        <end position="143"/>
    </location>
</feature>
<dbReference type="EMBL" id="JAZDWU010000001">
    <property type="protein sequence ID" value="KAL0015976.1"/>
    <property type="molecule type" value="Genomic_DNA"/>
</dbReference>
<dbReference type="Pfam" id="PF13456">
    <property type="entry name" value="RVT_3"/>
    <property type="match status" value="1"/>
</dbReference>
<dbReference type="PANTHER" id="PTHR47074">
    <property type="entry name" value="BNAC02G40300D PROTEIN"/>
    <property type="match status" value="1"/>
</dbReference>
<dbReference type="AlphaFoldDB" id="A0AAW2E4B1"/>
<name>A0AAW2E4B1_9ROSI</name>
<evidence type="ECO:0000313" key="2">
    <source>
        <dbReference type="EMBL" id="KAL0015976.1"/>
    </source>
</evidence>
<dbReference type="InterPro" id="IPR052929">
    <property type="entry name" value="RNase_H-like_EbsB-rel"/>
</dbReference>
<dbReference type="SUPFAM" id="SSF53098">
    <property type="entry name" value="Ribonuclease H-like"/>
    <property type="match status" value="1"/>
</dbReference>
<dbReference type="InterPro" id="IPR002156">
    <property type="entry name" value="RNaseH_domain"/>
</dbReference>
<accession>A0AAW2E4B1</accession>
<dbReference type="Gene3D" id="3.30.420.10">
    <property type="entry name" value="Ribonuclease H-like superfamily/Ribonuclease H"/>
    <property type="match status" value="1"/>
</dbReference>
<dbReference type="PANTHER" id="PTHR47074:SF48">
    <property type="entry name" value="POLYNUCLEOTIDYL TRANSFERASE, RIBONUCLEASE H-LIKE SUPERFAMILY PROTEIN"/>
    <property type="match status" value="1"/>
</dbReference>
<gene>
    <name evidence="2" type="ORF">SO802_003045</name>
</gene>
<dbReference type="GO" id="GO:0003676">
    <property type="term" value="F:nucleic acid binding"/>
    <property type="evidence" value="ECO:0007669"/>
    <property type="project" value="InterPro"/>
</dbReference>
<sequence>MTTPTPTRVAWHPPPNGYVKINFDGATFKDINKAGLGVVIRDGFGQVLASLSEQVQLPYSSDLVEAMAAAKAISFAADLGFSRFILEGDSELIIKALRNKEATLAPFGHILDAAKNSTDVNCISFSHIRRLGNVVAYNLAKHARHVAGLKVWMEDVPPHLYSVLLTDYG</sequence>
<reference evidence="2 3" key="1">
    <citation type="submission" date="2024-01" db="EMBL/GenBank/DDBJ databases">
        <title>A telomere-to-telomere, gap-free genome of sweet tea (Lithocarpus litseifolius).</title>
        <authorList>
            <person name="Zhou J."/>
        </authorList>
    </citation>
    <scope>NUCLEOTIDE SEQUENCE [LARGE SCALE GENOMIC DNA]</scope>
    <source>
        <strain evidence="2">Zhou-2022a</strain>
        <tissue evidence="2">Leaf</tissue>
    </source>
</reference>
<dbReference type="InterPro" id="IPR012337">
    <property type="entry name" value="RNaseH-like_sf"/>
</dbReference>
<dbReference type="Proteomes" id="UP001459277">
    <property type="component" value="Unassembled WGS sequence"/>
</dbReference>
<keyword evidence="3" id="KW-1185">Reference proteome</keyword>
<dbReference type="InterPro" id="IPR036397">
    <property type="entry name" value="RNaseH_sf"/>
</dbReference>
<organism evidence="2 3">
    <name type="scientific">Lithocarpus litseifolius</name>
    <dbReference type="NCBI Taxonomy" id="425828"/>
    <lineage>
        <taxon>Eukaryota</taxon>
        <taxon>Viridiplantae</taxon>
        <taxon>Streptophyta</taxon>
        <taxon>Embryophyta</taxon>
        <taxon>Tracheophyta</taxon>
        <taxon>Spermatophyta</taxon>
        <taxon>Magnoliopsida</taxon>
        <taxon>eudicotyledons</taxon>
        <taxon>Gunneridae</taxon>
        <taxon>Pentapetalae</taxon>
        <taxon>rosids</taxon>
        <taxon>fabids</taxon>
        <taxon>Fagales</taxon>
        <taxon>Fagaceae</taxon>
        <taxon>Lithocarpus</taxon>
    </lineage>
</organism>
<dbReference type="InterPro" id="IPR044730">
    <property type="entry name" value="RNase_H-like_dom_plant"/>
</dbReference>
<evidence type="ECO:0000259" key="1">
    <source>
        <dbReference type="Pfam" id="PF13456"/>
    </source>
</evidence>
<protein>
    <recommendedName>
        <fullName evidence="1">RNase H type-1 domain-containing protein</fullName>
    </recommendedName>
</protein>
<dbReference type="GO" id="GO:0004523">
    <property type="term" value="F:RNA-DNA hybrid ribonuclease activity"/>
    <property type="evidence" value="ECO:0007669"/>
    <property type="project" value="InterPro"/>
</dbReference>
<comment type="caution">
    <text evidence="2">The sequence shown here is derived from an EMBL/GenBank/DDBJ whole genome shotgun (WGS) entry which is preliminary data.</text>
</comment>
<proteinExistence type="predicted"/>